<dbReference type="HAMAP" id="MF_01696">
    <property type="entry name" value="MshB"/>
    <property type="match status" value="1"/>
</dbReference>
<keyword evidence="6" id="KW-1185">Reference proteome</keyword>
<dbReference type="Proteomes" id="UP001164965">
    <property type="component" value="Chromosome"/>
</dbReference>
<gene>
    <name evidence="4 5" type="primary">mshB</name>
    <name evidence="5" type="ORF">RHODO2019_12420</name>
</gene>
<evidence type="ECO:0000256" key="1">
    <source>
        <dbReference type="ARBA" id="ARBA00022723"/>
    </source>
</evidence>
<name>A0ABY6NX60_9NOCA</name>
<keyword evidence="1 4" id="KW-0479">Metal-binding</keyword>
<comment type="catalytic activity">
    <reaction evidence="4">
        <text>1D-myo-inositol 2-acetamido-2-deoxy-alpha-D-glucopyranoside + H2O = 1D-myo-inositol 2-amino-2-deoxy-alpha-D-glucopyranoside + acetate</text>
        <dbReference type="Rhea" id="RHEA:26180"/>
        <dbReference type="ChEBI" id="CHEBI:15377"/>
        <dbReference type="ChEBI" id="CHEBI:30089"/>
        <dbReference type="ChEBI" id="CHEBI:52442"/>
        <dbReference type="ChEBI" id="CHEBI:58886"/>
        <dbReference type="EC" id="3.5.1.103"/>
    </reaction>
</comment>
<dbReference type="GO" id="GO:0035595">
    <property type="term" value="F:N-acetylglucosaminylinositol deacetylase activity"/>
    <property type="evidence" value="ECO:0007669"/>
    <property type="project" value="UniProtKB-EC"/>
</dbReference>
<dbReference type="SUPFAM" id="SSF102588">
    <property type="entry name" value="LmbE-like"/>
    <property type="match status" value="1"/>
</dbReference>
<comment type="function">
    <text evidence="4">Catalyzes the deacetylation of 1D-myo-inositol 2-acetamido-2-deoxy-alpha-D-glucopyranoside (GlcNAc-Ins) in the mycothiol biosynthesis pathway.</text>
</comment>
<dbReference type="Gene3D" id="3.40.50.10320">
    <property type="entry name" value="LmbE-like"/>
    <property type="match status" value="1"/>
</dbReference>
<evidence type="ECO:0000313" key="5">
    <source>
        <dbReference type="EMBL" id="UZJ23984.1"/>
    </source>
</evidence>
<evidence type="ECO:0000256" key="2">
    <source>
        <dbReference type="ARBA" id="ARBA00022801"/>
    </source>
</evidence>
<dbReference type="NCBIfam" id="TIGR03445">
    <property type="entry name" value="mycothiol_MshB"/>
    <property type="match status" value="1"/>
</dbReference>
<dbReference type="PANTHER" id="PTHR12993">
    <property type="entry name" value="N-ACETYLGLUCOSAMINYL-PHOSPHATIDYLINOSITOL DE-N-ACETYLASE-RELATED"/>
    <property type="match status" value="1"/>
</dbReference>
<keyword evidence="2 4" id="KW-0378">Hydrolase</keyword>
<dbReference type="InterPro" id="IPR003737">
    <property type="entry name" value="GlcNAc_PI_deacetylase-related"/>
</dbReference>
<evidence type="ECO:0000256" key="4">
    <source>
        <dbReference type="HAMAP-Rule" id="MF_01696"/>
    </source>
</evidence>
<dbReference type="EC" id="3.5.1.103" evidence="4"/>
<comment type="similarity">
    <text evidence="4">Belongs to the MshB deacetylase family.</text>
</comment>
<feature type="binding site" evidence="4">
    <location>
        <position position="149"/>
    </location>
    <ligand>
        <name>Zn(2+)</name>
        <dbReference type="ChEBI" id="CHEBI:29105"/>
    </ligand>
</feature>
<dbReference type="InterPro" id="IPR017810">
    <property type="entry name" value="Mycothiol_biosynthesis_MshB"/>
</dbReference>
<dbReference type="RefSeq" id="WP_265382091.1">
    <property type="nucleotide sequence ID" value="NZ_CP110615.1"/>
</dbReference>
<dbReference type="InterPro" id="IPR024078">
    <property type="entry name" value="LmbE-like_dom_sf"/>
</dbReference>
<feature type="binding site" evidence="4">
    <location>
        <position position="13"/>
    </location>
    <ligand>
        <name>Zn(2+)</name>
        <dbReference type="ChEBI" id="CHEBI:29105"/>
    </ligand>
</feature>
<reference evidence="5" key="1">
    <citation type="submission" date="2022-10" db="EMBL/GenBank/DDBJ databases">
        <title>Rhodococcus sp.75.</title>
        <authorList>
            <person name="Sun M."/>
        </authorList>
    </citation>
    <scope>NUCLEOTIDE SEQUENCE</scope>
    <source>
        <strain evidence="5">75</strain>
    </source>
</reference>
<evidence type="ECO:0000256" key="3">
    <source>
        <dbReference type="ARBA" id="ARBA00022833"/>
    </source>
</evidence>
<dbReference type="PANTHER" id="PTHR12993:SF26">
    <property type="entry name" value="1D-MYO-INOSITOL 2-ACETAMIDO-2-DEOXY-ALPHA-D-GLUCOPYRANOSIDE DEACETYLASE"/>
    <property type="match status" value="1"/>
</dbReference>
<evidence type="ECO:0000313" key="6">
    <source>
        <dbReference type="Proteomes" id="UP001164965"/>
    </source>
</evidence>
<comment type="cofactor">
    <cofactor evidence="4">
        <name>Zn(2+)</name>
        <dbReference type="ChEBI" id="CHEBI:29105"/>
    </cofactor>
    <text evidence="4">Binds 1 zinc ion per subunit.</text>
</comment>
<feature type="binding site" evidence="4">
    <location>
        <position position="16"/>
    </location>
    <ligand>
        <name>Zn(2+)</name>
        <dbReference type="ChEBI" id="CHEBI:29105"/>
    </ligand>
</feature>
<accession>A0ABY6NX60</accession>
<dbReference type="Pfam" id="PF02585">
    <property type="entry name" value="PIG-L"/>
    <property type="match status" value="1"/>
</dbReference>
<dbReference type="EMBL" id="CP110615">
    <property type="protein sequence ID" value="UZJ23984.1"/>
    <property type="molecule type" value="Genomic_DNA"/>
</dbReference>
<keyword evidence="3 4" id="KW-0862">Zinc</keyword>
<protein>
    <recommendedName>
        <fullName evidence="4">1D-myo-inositol 2-acetamido-2-deoxy-alpha-D-glucopyranoside deacetylase</fullName>
        <shortName evidence="4">GlcNAc-Ins deacetylase</shortName>
        <ecNumber evidence="4">3.5.1.103</ecNumber>
    </recommendedName>
    <alternativeName>
        <fullName evidence="4">N-acetyl-1-D-myo-inositol-2-amino-2-deoxy-alpha-D-glucopyranoside deacetylase</fullName>
    </alternativeName>
</protein>
<organism evidence="5 6">
    <name type="scientific">Rhodococcus antarcticus</name>
    <dbReference type="NCBI Taxonomy" id="2987751"/>
    <lineage>
        <taxon>Bacteria</taxon>
        <taxon>Bacillati</taxon>
        <taxon>Actinomycetota</taxon>
        <taxon>Actinomycetes</taxon>
        <taxon>Mycobacteriales</taxon>
        <taxon>Nocardiaceae</taxon>
        <taxon>Rhodococcus</taxon>
    </lineage>
</organism>
<sequence length="295" mass="30622">MSERPRLLLVHAHPDDETITTGGTIAVHVAAGAEVTVLTCTLGEEGEVIGSRWAGLVAGAGNSLGGYRISELATALAHLGVTGGPRFLGGAGRWRDSGMAGTPAALHPRSFVQARDDAVEQAMVSVLRELRPHVVVAYDPAGSYGHPDHVRVHRVTTAAVARAGDPAAFPGTGEPWSVAKVYWTVVERTALVEGLAALGELPPGWRLPADGELPSEPDERVDAVVDVRPVLAAKLAALAAHATQVTVAPGGHAFALSNDVAQPVLAEEHYVLAHGRAGELGPDGREHDLFAGVDL</sequence>
<proteinExistence type="inferred from homology"/>